<evidence type="ECO:0000256" key="8">
    <source>
        <dbReference type="ARBA" id="ARBA00023136"/>
    </source>
</evidence>
<proteinExistence type="inferred from homology"/>
<feature type="region of interest" description="Disordered" evidence="10">
    <location>
        <begin position="480"/>
        <end position="504"/>
    </location>
</feature>
<evidence type="ECO:0000256" key="4">
    <source>
        <dbReference type="ARBA" id="ARBA00022679"/>
    </source>
</evidence>
<keyword evidence="6" id="KW-0735">Signal-anchor</keyword>
<accession>A0A177FAS4</accession>
<dbReference type="PANTHER" id="PTHR31392">
    <property type="entry name" value="ALPHA-1,3-MANNOSYLTRANSFERASE MNN1-RELATED"/>
    <property type="match status" value="1"/>
</dbReference>
<dbReference type="Pfam" id="PF11051">
    <property type="entry name" value="Mannosyl_trans3"/>
    <property type="match status" value="1"/>
</dbReference>
<dbReference type="SUPFAM" id="SSF53448">
    <property type="entry name" value="Nucleotide-diphospho-sugar transferases"/>
    <property type="match status" value="1"/>
</dbReference>
<dbReference type="Proteomes" id="UP000077002">
    <property type="component" value="Unassembled WGS sequence"/>
</dbReference>
<name>A0A177FAS4_9EURO</name>
<comment type="similarity">
    <text evidence="2">Belongs to the MNN1/MNT family.</text>
</comment>
<evidence type="ECO:0000313" key="12">
    <source>
        <dbReference type="Proteomes" id="UP000077002"/>
    </source>
</evidence>
<evidence type="ECO:0000256" key="1">
    <source>
        <dbReference type="ARBA" id="ARBA00004606"/>
    </source>
</evidence>
<evidence type="ECO:0008006" key="13">
    <source>
        <dbReference type="Google" id="ProtNLM"/>
    </source>
</evidence>
<feature type="region of interest" description="Disordered" evidence="10">
    <location>
        <begin position="391"/>
        <end position="424"/>
    </location>
</feature>
<dbReference type="EMBL" id="LVKK01000030">
    <property type="protein sequence ID" value="OAG40740.1"/>
    <property type="molecule type" value="Genomic_DNA"/>
</dbReference>
<dbReference type="GO" id="GO:0016020">
    <property type="term" value="C:membrane"/>
    <property type="evidence" value="ECO:0007669"/>
    <property type="project" value="UniProtKB-SubCell"/>
</dbReference>
<keyword evidence="7" id="KW-1133">Transmembrane helix</keyword>
<keyword evidence="5" id="KW-0812">Transmembrane</keyword>
<keyword evidence="12" id="KW-1185">Reference proteome</keyword>
<keyword evidence="9" id="KW-0325">Glycoprotein</keyword>
<gene>
    <name evidence="11" type="ORF">AYO21_05038</name>
</gene>
<organism evidence="11 12">
    <name type="scientific">Fonsecaea monophora</name>
    <dbReference type="NCBI Taxonomy" id="254056"/>
    <lineage>
        <taxon>Eukaryota</taxon>
        <taxon>Fungi</taxon>
        <taxon>Dikarya</taxon>
        <taxon>Ascomycota</taxon>
        <taxon>Pezizomycotina</taxon>
        <taxon>Eurotiomycetes</taxon>
        <taxon>Chaetothyriomycetidae</taxon>
        <taxon>Chaetothyriales</taxon>
        <taxon>Herpotrichiellaceae</taxon>
        <taxon>Fonsecaea</taxon>
    </lineage>
</organism>
<evidence type="ECO:0000256" key="5">
    <source>
        <dbReference type="ARBA" id="ARBA00022692"/>
    </source>
</evidence>
<dbReference type="AlphaFoldDB" id="A0A177FAS4"/>
<dbReference type="PANTHER" id="PTHR31392:SF1">
    <property type="entry name" value="ALPHA-1,3-MANNOSYLTRANSFERASE MNN1-RELATED"/>
    <property type="match status" value="1"/>
</dbReference>
<dbReference type="GO" id="GO:0005794">
    <property type="term" value="C:Golgi apparatus"/>
    <property type="evidence" value="ECO:0007669"/>
    <property type="project" value="TreeGrafter"/>
</dbReference>
<dbReference type="RefSeq" id="XP_022512692.1">
    <property type="nucleotide sequence ID" value="XM_022655009.1"/>
</dbReference>
<evidence type="ECO:0000256" key="6">
    <source>
        <dbReference type="ARBA" id="ARBA00022968"/>
    </source>
</evidence>
<comment type="caution">
    <text evidence="11">The sequence shown here is derived from an EMBL/GenBank/DDBJ whole genome shotgun (WGS) entry which is preliminary data.</text>
</comment>
<evidence type="ECO:0000256" key="2">
    <source>
        <dbReference type="ARBA" id="ARBA00009105"/>
    </source>
</evidence>
<evidence type="ECO:0000256" key="9">
    <source>
        <dbReference type="ARBA" id="ARBA00023180"/>
    </source>
</evidence>
<keyword evidence="4" id="KW-0808">Transferase</keyword>
<comment type="subcellular location">
    <subcellularLocation>
        <location evidence="1">Membrane</location>
        <topology evidence="1">Single-pass type II membrane protein</topology>
    </subcellularLocation>
</comment>
<dbReference type="InterPro" id="IPR022751">
    <property type="entry name" value="Alpha_mannosyltransferase"/>
</dbReference>
<sequence length="575" mass="65556">MGFLGGFLPRNPAKYLLAAFILQSVYILSFQHSAKSQAQIQRTTLTKHYSLGETLAHSSGAEDHGLMGVKVAALADLAGHYLENPSLDTREVNDVVAQLFPWWDPAMMEYYPWKRLQSWKERIVSSVIESSSKAGTGPHTGIVMSVMDSFAKEAAHLIGSLRNVHGCRLPIAIAYMGDDDLGSRTREFLRRRAEDISFIDLTAVFDQDLVHLEGYAIKPFALLASPYPRTILMDADAVFFANPDNLFDEYPGLRDTGALFFHDRNINSGSDRHDWLERQLEAAGHPPSAYLNESSLFYRRYSSEEADAAVVCVDKSRVGLYMAVLFTCWMNTKEVRDLSTFRVWHGDKESYWVATELMGVPYAFEPWYAARLSQSQETGIQLLMDDEHEWKKQHPGLSGETAWDDGGSDLQQQSETPPPEHSSCTLHMAHSDAWGIEPLWANGALWYDKGNKDHGLGNWTHWYLGDRVHAVLEAYPDLKSDGSGDISTGNDNNDESDDDAAKKRQEEVEQKILATQPEWLFMDWPRDYTTCFKRDHSRWRQLSPDFRYRLERMQDEVRRVEIEYEIEMGEREGDD</sequence>
<dbReference type="GO" id="GO:0000033">
    <property type="term" value="F:alpha-1,3-mannosyltransferase activity"/>
    <property type="evidence" value="ECO:0007669"/>
    <property type="project" value="TreeGrafter"/>
</dbReference>
<evidence type="ECO:0000256" key="3">
    <source>
        <dbReference type="ARBA" id="ARBA00022676"/>
    </source>
</evidence>
<keyword evidence="3" id="KW-0328">Glycosyltransferase</keyword>
<dbReference type="GeneID" id="34600206"/>
<protein>
    <recommendedName>
        <fullName evidence="13">Glycosyltransferase family 71 protein</fullName>
    </recommendedName>
</protein>
<evidence type="ECO:0000313" key="11">
    <source>
        <dbReference type="EMBL" id="OAG40740.1"/>
    </source>
</evidence>
<dbReference type="GO" id="GO:0006493">
    <property type="term" value="P:protein O-linked glycosylation"/>
    <property type="evidence" value="ECO:0007669"/>
    <property type="project" value="TreeGrafter"/>
</dbReference>
<keyword evidence="8" id="KW-0472">Membrane</keyword>
<dbReference type="Gene3D" id="3.90.550.10">
    <property type="entry name" value="Spore Coat Polysaccharide Biosynthesis Protein SpsA, Chain A"/>
    <property type="match status" value="1"/>
</dbReference>
<evidence type="ECO:0000256" key="10">
    <source>
        <dbReference type="SAM" id="MobiDB-lite"/>
    </source>
</evidence>
<dbReference type="InterPro" id="IPR029044">
    <property type="entry name" value="Nucleotide-diphossugar_trans"/>
</dbReference>
<dbReference type="OrthoDB" id="430354at2759"/>
<evidence type="ECO:0000256" key="7">
    <source>
        <dbReference type="ARBA" id="ARBA00022989"/>
    </source>
</evidence>
<reference evidence="11 12" key="1">
    <citation type="submission" date="2016-03" db="EMBL/GenBank/DDBJ databases">
        <title>Draft genome sequence of the Fonsecaea monophora CBS 269.37.</title>
        <authorList>
            <person name="Bombassaro A."/>
            <person name="Vinicius W.A."/>
            <person name="De Hoog S."/>
            <person name="Sun J."/>
            <person name="Souza E.M."/>
            <person name="Raittz R.T."/>
            <person name="Costa F."/>
            <person name="Leao A.C."/>
            <person name="Tadra-Sfeir M.Z."/>
            <person name="Baura V."/>
            <person name="Balsanelli E."/>
            <person name="Pedrosa F.O."/>
            <person name="Moreno L.F."/>
            <person name="Steffens M.B."/>
            <person name="Xi L."/>
            <person name="Bocca A.L."/>
            <person name="Felipe M.S."/>
            <person name="Teixeira M."/>
            <person name="Telles Filho F.Q."/>
            <person name="Azevedo C.M."/>
            <person name="Gomes R."/>
            <person name="Vicente V.A."/>
        </authorList>
    </citation>
    <scope>NUCLEOTIDE SEQUENCE [LARGE SCALE GENOMIC DNA]</scope>
    <source>
        <strain evidence="11 12">CBS 269.37</strain>
    </source>
</reference>